<dbReference type="AlphaFoldDB" id="A0A3T0D2D4"/>
<dbReference type="PANTHER" id="PTHR43583:SF1">
    <property type="entry name" value="2-IMINOACETATE SYNTHASE"/>
    <property type="match status" value="1"/>
</dbReference>
<dbReference type="EMBL" id="CP034791">
    <property type="protein sequence ID" value="AZT89422.1"/>
    <property type="molecule type" value="Genomic_DNA"/>
</dbReference>
<dbReference type="SFLD" id="SFLDG01060">
    <property type="entry name" value="BATS_domain_containing"/>
    <property type="match status" value="1"/>
</dbReference>
<keyword evidence="6" id="KW-0411">Iron-sulfur</keyword>
<keyword evidence="2" id="KW-0004">4Fe-4S</keyword>
<reference evidence="8 9" key="1">
    <citation type="submission" date="2018-12" db="EMBL/GenBank/DDBJ databases">
        <title>Genome sequence from the cellulolytic species, Caldicellulosiruptor changbaiensis.</title>
        <authorList>
            <person name="Blumer-Schuette S.E."/>
            <person name="Mendoza C."/>
        </authorList>
    </citation>
    <scope>NUCLEOTIDE SEQUENCE [LARGE SCALE GENOMIC DNA]</scope>
    <source>
        <strain evidence="8 9">CBS-Z</strain>
    </source>
</reference>
<keyword evidence="4" id="KW-0479">Metal-binding</keyword>
<dbReference type="Gene3D" id="3.20.20.70">
    <property type="entry name" value="Aldolase class I"/>
    <property type="match status" value="1"/>
</dbReference>
<gene>
    <name evidence="8" type="primary">thiH</name>
    <name evidence="8" type="ORF">ELD05_01270</name>
</gene>
<dbReference type="SMART" id="SM00876">
    <property type="entry name" value="BATS"/>
    <property type="match status" value="1"/>
</dbReference>
<dbReference type="KEGG" id="ccha:ELD05_01270"/>
<dbReference type="GO" id="GO:0005506">
    <property type="term" value="F:iron ion binding"/>
    <property type="evidence" value="ECO:0007669"/>
    <property type="project" value="InterPro"/>
</dbReference>
<dbReference type="InterPro" id="IPR010722">
    <property type="entry name" value="BATS_dom"/>
</dbReference>
<dbReference type="InterPro" id="IPR034428">
    <property type="entry name" value="ThiH/NoCL/HydG-like"/>
</dbReference>
<dbReference type="RefSeq" id="WP_127351051.1">
    <property type="nucleotide sequence ID" value="NZ_CP034791.1"/>
</dbReference>
<accession>A0A3T0D2D4</accession>
<name>A0A3T0D2D4_9FIRM</name>
<organism evidence="8 9">
    <name type="scientific">Caldicellulosiruptor changbaiensis</name>
    <dbReference type="NCBI Taxonomy" id="1222016"/>
    <lineage>
        <taxon>Bacteria</taxon>
        <taxon>Bacillati</taxon>
        <taxon>Bacillota</taxon>
        <taxon>Bacillota incertae sedis</taxon>
        <taxon>Caldicellulosiruptorales</taxon>
        <taxon>Caldicellulosiruptoraceae</taxon>
        <taxon>Caldicellulosiruptor</taxon>
    </lineage>
</organism>
<comment type="cofactor">
    <cofactor evidence="1">
        <name>[4Fe-4S] cluster</name>
        <dbReference type="ChEBI" id="CHEBI:49883"/>
    </cofactor>
</comment>
<evidence type="ECO:0000259" key="7">
    <source>
        <dbReference type="PROSITE" id="PS51918"/>
    </source>
</evidence>
<dbReference type="InterPro" id="IPR013785">
    <property type="entry name" value="Aldolase_TIM"/>
</dbReference>
<dbReference type="Pfam" id="PF06968">
    <property type="entry name" value="BATS"/>
    <property type="match status" value="1"/>
</dbReference>
<dbReference type="Proteomes" id="UP000282930">
    <property type="component" value="Chromosome"/>
</dbReference>
<dbReference type="InterPro" id="IPR012726">
    <property type="entry name" value="ThiH"/>
</dbReference>
<dbReference type="SUPFAM" id="SSF102114">
    <property type="entry name" value="Radical SAM enzymes"/>
    <property type="match status" value="1"/>
</dbReference>
<sequence length="372" mass="42834">MVSFLKEAEELFEEYKDYIPTHREICEIIENKEFLTKEDLAKLLNVSSKEDIMLMAKKAQKLTRENFGKVILLYAPLYIANYCQNGCVYCGFSCRKKYKREKLSFEEIENELRKMKEEGIDSVIILTGEDRINSSVEYIEKACRIATDFMSEVSIEVYPLYEEEYKRLSSIGVVGITVYQETYQREDYDKLHPFGPKKDFEFRLNAPERALKAGFHEVCVGPLLGLSHPKKDVLCAILHAEYLLDKFPKAEISISFPRFRSAGTDFTPSYTVSDKEFIKFLLIARLYLPRVGIVVSTRERPSLRDVLIDVCITKMSAGSKTTVGGYAEEKDEDAEAQFEVEDRRSVSEVVDVIIRKGLRPEFTNWVKGVKSV</sequence>
<evidence type="ECO:0000256" key="6">
    <source>
        <dbReference type="ARBA" id="ARBA00023014"/>
    </source>
</evidence>
<dbReference type="InterPro" id="IPR007197">
    <property type="entry name" value="rSAM"/>
</dbReference>
<evidence type="ECO:0000313" key="8">
    <source>
        <dbReference type="EMBL" id="AZT89422.1"/>
    </source>
</evidence>
<keyword evidence="5" id="KW-0408">Iron</keyword>
<evidence type="ECO:0000256" key="5">
    <source>
        <dbReference type="ARBA" id="ARBA00023004"/>
    </source>
</evidence>
<keyword evidence="3" id="KW-0949">S-adenosyl-L-methionine</keyword>
<evidence type="ECO:0000256" key="3">
    <source>
        <dbReference type="ARBA" id="ARBA00022691"/>
    </source>
</evidence>
<evidence type="ECO:0000313" key="9">
    <source>
        <dbReference type="Proteomes" id="UP000282930"/>
    </source>
</evidence>
<dbReference type="Pfam" id="PF04055">
    <property type="entry name" value="Radical_SAM"/>
    <property type="match status" value="1"/>
</dbReference>
<keyword evidence="9" id="KW-1185">Reference proteome</keyword>
<dbReference type="SFLD" id="SFLDS00029">
    <property type="entry name" value="Radical_SAM"/>
    <property type="match status" value="1"/>
</dbReference>
<feature type="domain" description="Radical SAM core" evidence="7">
    <location>
        <begin position="69"/>
        <end position="290"/>
    </location>
</feature>
<dbReference type="PROSITE" id="PS51918">
    <property type="entry name" value="RADICAL_SAM"/>
    <property type="match status" value="1"/>
</dbReference>
<evidence type="ECO:0000256" key="2">
    <source>
        <dbReference type="ARBA" id="ARBA00022485"/>
    </source>
</evidence>
<proteinExistence type="predicted"/>
<protein>
    <submittedName>
        <fullName evidence="8">2-iminoacetate synthase ThiH</fullName>
    </submittedName>
</protein>
<dbReference type="GO" id="GO:0009228">
    <property type="term" value="P:thiamine biosynthetic process"/>
    <property type="evidence" value="ECO:0007669"/>
    <property type="project" value="InterPro"/>
</dbReference>
<dbReference type="SFLD" id="SFLDG01081">
    <property type="entry name" value="cleavage_of_the_Ca-Cb_bond_in"/>
    <property type="match status" value="1"/>
</dbReference>
<dbReference type="SFLD" id="SFLDF00301">
    <property type="entry name" value="2-iminoacetate_synthase_(ThiH)"/>
    <property type="match status" value="1"/>
</dbReference>
<evidence type="ECO:0000256" key="1">
    <source>
        <dbReference type="ARBA" id="ARBA00001966"/>
    </source>
</evidence>
<dbReference type="CDD" id="cd01335">
    <property type="entry name" value="Radical_SAM"/>
    <property type="match status" value="1"/>
</dbReference>
<dbReference type="InterPro" id="IPR058240">
    <property type="entry name" value="rSAM_sf"/>
</dbReference>
<dbReference type="GO" id="GO:0051539">
    <property type="term" value="F:4 iron, 4 sulfur cluster binding"/>
    <property type="evidence" value="ECO:0007669"/>
    <property type="project" value="UniProtKB-KW"/>
</dbReference>
<dbReference type="NCBIfam" id="TIGR02351">
    <property type="entry name" value="thiH"/>
    <property type="match status" value="1"/>
</dbReference>
<dbReference type="GO" id="GO:0003824">
    <property type="term" value="F:catalytic activity"/>
    <property type="evidence" value="ECO:0007669"/>
    <property type="project" value="InterPro"/>
</dbReference>
<dbReference type="PANTHER" id="PTHR43583">
    <property type="entry name" value="2-IMINOACETATE SYNTHASE"/>
    <property type="match status" value="1"/>
</dbReference>
<evidence type="ECO:0000256" key="4">
    <source>
        <dbReference type="ARBA" id="ARBA00022723"/>
    </source>
</evidence>